<dbReference type="Pfam" id="PF04231">
    <property type="entry name" value="Endonuclease_1"/>
    <property type="match status" value="1"/>
</dbReference>
<dbReference type="InterPro" id="IPR044925">
    <property type="entry name" value="His-Me_finger_sf"/>
</dbReference>
<dbReference type="Gramene" id="ONK69609">
    <property type="protein sequence ID" value="ONK69609"/>
    <property type="gene ID" value="A4U43_C05F24770"/>
</dbReference>
<proteinExistence type="predicted"/>
<gene>
    <name evidence="3" type="ORF">A4U43_C05F24770</name>
</gene>
<organism evidence="3 4">
    <name type="scientific">Asparagus officinalis</name>
    <name type="common">Garden asparagus</name>
    <dbReference type="NCBI Taxonomy" id="4686"/>
    <lineage>
        <taxon>Eukaryota</taxon>
        <taxon>Viridiplantae</taxon>
        <taxon>Streptophyta</taxon>
        <taxon>Embryophyta</taxon>
        <taxon>Tracheophyta</taxon>
        <taxon>Spermatophyta</taxon>
        <taxon>Magnoliopsida</taxon>
        <taxon>Liliopsida</taxon>
        <taxon>Asparagales</taxon>
        <taxon>Asparagaceae</taxon>
        <taxon>Asparagoideae</taxon>
        <taxon>Asparagus</taxon>
    </lineage>
</organism>
<evidence type="ECO:0000256" key="2">
    <source>
        <dbReference type="ARBA" id="ARBA00022801"/>
    </source>
</evidence>
<sequence length="517" mass="57872">MTLASVPITTFFSSTTSSNSIPARQKRAIKVNTCSFRDRHGQKLQTSQQKPKALFRILLENCFNFFVSGIFVSSSFLDPVSYALDNAKVKLNHRCQDVSGYYSGIDGLEGAALMKELGSLVSDHKSLAYKEVWEALKILDAADVDYPEGSSEVIEIYSLRAVAKELAGKPDGWNREHLWPRSYGLTDGPSLTDLHNLRPADMNVNSARGNKYYGECNDISTHCLRPANREAAPDTETDKQRWAPPLQVRGDIARSVLYMAVCYGFLQTDGSPYLQLSDSPSIERREMGLLSALLQWNELDPPSRAEQLRNDRICRFYQHNRNPFVDHPEYAYHIWRHPLPSVPETYSPSLKAWINEFHYNNEGKDRNEFVEIIARSSIDTSTLKLILYNGANGRTYRSLPLSDEKSFAVSDAGSGFLIYTSFIPLQNGPADGIAFVSSKEDNHQFEVLQFISYEGSVKAINGPAKGMESVDIMIKETESSSDDDSLGLGGERIGEFEWIKFTGKASPGKLNVGQRID</sequence>
<dbReference type="AlphaFoldDB" id="A0A5P1EYK9"/>
<dbReference type="EMBL" id="CM007385">
    <property type="protein sequence ID" value="ONK69609.1"/>
    <property type="molecule type" value="Genomic_DNA"/>
</dbReference>
<dbReference type="OMA" id="DGWNINS"/>
<dbReference type="SUPFAM" id="SSF54060">
    <property type="entry name" value="His-Me finger endonucleases"/>
    <property type="match status" value="1"/>
</dbReference>
<dbReference type="PANTHER" id="PTHR33607:SF2">
    <property type="entry name" value="ENDONUCLEASE-1"/>
    <property type="match status" value="1"/>
</dbReference>
<dbReference type="GO" id="GO:0016787">
    <property type="term" value="F:hydrolase activity"/>
    <property type="evidence" value="ECO:0007669"/>
    <property type="project" value="UniProtKB-KW"/>
</dbReference>
<name>A0A5P1EYK9_ASPOF</name>
<evidence type="ECO:0000256" key="1">
    <source>
        <dbReference type="ARBA" id="ARBA00022722"/>
    </source>
</evidence>
<keyword evidence="1" id="KW-0540">Nuclease</keyword>
<accession>A0A5P1EYK9</accession>
<dbReference type="PANTHER" id="PTHR33607">
    <property type="entry name" value="ENDONUCLEASE-1"/>
    <property type="match status" value="1"/>
</dbReference>
<evidence type="ECO:0000313" key="4">
    <source>
        <dbReference type="Proteomes" id="UP000243459"/>
    </source>
</evidence>
<dbReference type="Proteomes" id="UP000243459">
    <property type="component" value="Chromosome 5"/>
</dbReference>
<dbReference type="OrthoDB" id="2015847at2759"/>
<dbReference type="GO" id="GO:0004518">
    <property type="term" value="F:nuclease activity"/>
    <property type="evidence" value="ECO:0007669"/>
    <property type="project" value="UniProtKB-KW"/>
</dbReference>
<protein>
    <submittedName>
        <fullName evidence="3">Uncharacterized protein</fullName>
    </submittedName>
</protein>
<reference evidence="4" key="1">
    <citation type="journal article" date="2017" name="Nat. Commun.">
        <title>The asparagus genome sheds light on the origin and evolution of a young Y chromosome.</title>
        <authorList>
            <person name="Harkess A."/>
            <person name="Zhou J."/>
            <person name="Xu C."/>
            <person name="Bowers J.E."/>
            <person name="Van der Hulst R."/>
            <person name="Ayyampalayam S."/>
            <person name="Mercati F."/>
            <person name="Riccardi P."/>
            <person name="McKain M.R."/>
            <person name="Kakrana A."/>
            <person name="Tang H."/>
            <person name="Ray J."/>
            <person name="Groenendijk J."/>
            <person name="Arikit S."/>
            <person name="Mathioni S.M."/>
            <person name="Nakano M."/>
            <person name="Shan H."/>
            <person name="Telgmann-Rauber A."/>
            <person name="Kanno A."/>
            <person name="Yue Z."/>
            <person name="Chen H."/>
            <person name="Li W."/>
            <person name="Chen Y."/>
            <person name="Xu X."/>
            <person name="Zhang Y."/>
            <person name="Luo S."/>
            <person name="Chen H."/>
            <person name="Gao J."/>
            <person name="Mao Z."/>
            <person name="Pires J.C."/>
            <person name="Luo M."/>
            <person name="Kudrna D."/>
            <person name="Wing R.A."/>
            <person name="Meyers B.C."/>
            <person name="Yi K."/>
            <person name="Kong H."/>
            <person name="Lavrijsen P."/>
            <person name="Sunseri F."/>
            <person name="Falavigna A."/>
            <person name="Ye Y."/>
            <person name="Leebens-Mack J.H."/>
            <person name="Chen G."/>
        </authorList>
    </citation>
    <scope>NUCLEOTIDE SEQUENCE [LARGE SCALE GENOMIC DNA]</scope>
    <source>
        <strain evidence="4">cv. DH0086</strain>
    </source>
</reference>
<keyword evidence="4" id="KW-1185">Reference proteome</keyword>
<evidence type="ECO:0000313" key="3">
    <source>
        <dbReference type="EMBL" id="ONK69609.1"/>
    </source>
</evidence>
<keyword evidence="2" id="KW-0378">Hydrolase</keyword>
<dbReference type="InterPro" id="IPR007346">
    <property type="entry name" value="Endonuclease-I"/>
</dbReference>